<dbReference type="EMBL" id="JARKNE010000003">
    <property type="protein sequence ID" value="KAK5839171.1"/>
    <property type="molecule type" value="Genomic_DNA"/>
</dbReference>
<organism evidence="2 3">
    <name type="scientific">Gossypium arboreum</name>
    <name type="common">Tree cotton</name>
    <name type="synonym">Gossypium nanking</name>
    <dbReference type="NCBI Taxonomy" id="29729"/>
    <lineage>
        <taxon>Eukaryota</taxon>
        <taxon>Viridiplantae</taxon>
        <taxon>Streptophyta</taxon>
        <taxon>Embryophyta</taxon>
        <taxon>Tracheophyta</taxon>
        <taxon>Spermatophyta</taxon>
        <taxon>Magnoliopsida</taxon>
        <taxon>eudicotyledons</taxon>
        <taxon>Gunneridae</taxon>
        <taxon>Pentapetalae</taxon>
        <taxon>rosids</taxon>
        <taxon>malvids</taxon>
        <taxon>Malvales</taxon>
        <taxon>Malvaceae</taxon>
        <taxon>Malvoideae</taxon>
        <taxon>Gossypium</taxon>
    </lineage>
</organism>
<evidence type="ECO:0000313" key="3">
    <source>
        <dbReference type="Proteomes" id="UP001358586"/>
    </source>
</evidence>
<protein>
    <submittedName>
        <fullName evidence="2">Uncharacterized protein</fullName>
    </submittedName>
</protein>
<accession>A0ABR0QIN5</accession>
<reference evidence="2 3" key="1">
    <citation type="submission" date="2023-03" db="EMBL/GenBank/DDBJ databases">
        <title>WGS of Gossypium arboreum.</title>
        <authorList>
            <person name="Yu D."/>
        </authorList>
    </citation>
    <scope>NUCLEOTIDE SEQUENCE [LARGE SCALE GENOMIC DNA]</scope>
    <source>
        <tissue evidence="2">Leaf</tissue>
    </source>
</reference>
<feature type="region of interest" description="Disordered" evidence="1">
    <location>
        <begin position="1"/>
        <end position="30"/>
    </location>
</feature>
<name>A0ABR0QIN5_GOSAR</name>
<gene>
    <name evidence="2" type="ORF">PVK06_007940</name>
</gene>
<keyword evidence="3" id="KW-1185">Reference proteome</keyword>
<feature type="compositionally biased region" description="Basic and acidic residues" evidence="1">
    <location>
        <begin position="13"/>
        <end position="27"/>
    </location>
</feature>
<dbReference type="Proteomes" id="UP001358586">
    <property type="component" value="Chromosome 3"/>
</dbReference>
<sequence length="81" mass="9041">MDVDSGNEILNGEEAKDHENSKQKSLEEESSIARITVMTLDGHIDAGYNNKDCNDREKDEESRGDQEKNEDIVVSDVNKAS</sequence>
<feature type="region of interest" description="Disordered" evidence="1">
    <location>
        <begin position="43"/>
        <end position="81"/>
    </location>
</feature>
<comment type="caution">
    <text evidence="2">The sequence shown here is derived from an EMBL/GenBank/DDBJ whole genome shotgun (WGS) entry which is preliminary data.</text>
</comment>
<proteinExistence type="predicted"/>
<evidence type="ECO:0000256" key="1">
    <source>
        <dbReference type="SAM" id="MobiDB-lite"/>
    </source>
</evidence>
<feature type="compositionally biased region" description="Basic and acidic residues" evidence="1">
    <location>
        <begin position="52"/>
        <end position="71"/>
    </location>
</feature>
<evidence type="ECO:0000313" key="2">
    <source>
        <dbReference type="EMBL" id="KAK5839171.1"/>
    </source>
</evidence>